<name>A0A232FGS4_9HYME</name>
<gene>
    <name evidence="3" type="ORF">TSAR_000100</name>
</gene>
<feature type="region of interest" description="Disordered" evidence="1">
    <location>
        <begin position="494"/>
        <end position="515"/>
    </location>
</feature>
<comment type="caution">
    <text evidence="3">The sequence shown here is derived from an EMBL/GenBank/DDBJ whole genome shotgun (WGS) entry which is preliminary data.</text>
</comment>
<dbReference type="Proteomes" id="UP000215335">
    <property type="component" value="Unassembled WGS sequence"/>
</dbReference>
<dbReference type="InterPro" id="IPR031827">
    <property type="entry name" value="DUF4746"/>
</dbReference>
<feature type="compositionally biased region" description="Gly residues" evidence="1">
    <location>
        <begin position="7"/>
        <end position="17"/>
    </location>
</feature>
<organism evidence="3 4">
    <name type="scientific">Trichomalopsis sarcophagae</name>
    <dbReference type="NCBI Taxonomy" id="543379"/>
    <lineage>
        <taxon>Eukaryota</taxon>
        <taxon>Metazoa</taxon>
        <taxon>Ecdysozoa</taxon>
        <taxon>Arthropoda</taxon>
        <taxon>Hexapoda</taxon>
        <taxon>Insecta</taxon>
        <taxon>Pterygota</taxon>
        <taxon>Neoptera</taxon>
        <taxon>Endopterygota</taxon>
        <taxon>Hymenoptera</taxon>
        <taxon>Apocrita</taxon>
        <taxon>Proctotrupomorpha</taxon>
        <taxon>Chalcidoidea</taxon>
        <taxon>Pteromalidae</taxon>
        <taxon>Pteromalinae</taxon>
        <taxon>Trichomalopsis</taxon>
    </lineage>
</organism>
<dbReference type="Pfam" id="PF15928">
    <property type="entry name" value="DUF4746"/>
    <property type="match status" value="1"/>
</dbReference>
<sequence>MHENSGETGGAAESGGLRGDKGRKMTKKNAPAALQTEVTTDEEWAKILERKGLVLADVYSEWSGPCTGMVSILKKVKMEIGGDNLSYATDGKMVNLIFGANCPELLDHLTRELKRLQTGETPEYVFFYNLVYFSIHRVSRMIGDDLALRFSMSVSDISPKEAERMKAIEAAMQAKEAARIARIEAEAKEKYEAELGHLVNSLSRETFIILFPWIFKDEEGNKRDKKSSPAYVELVEQLLPENFTIEQELKKQLDADILAEMQKECEYVLSEETKRLLTEGKCLCLRLKVVDKTPEADIDNLLFNILFGEPRVPETPEALVEGCFVQRNLPPLREFIKDTVSIESSPEKLLCLTTVWVPLNSRNKAMAFRVIFAKYVETTYPYEDLDSNVPTIMFKYDSTRRKELQVVLEMYSNEVVHFGVFEKDRLPDAKLIASSIEEFENEVKEKSSYEVFVCVVKKVGSEAFLSFAGIGPYHVSESPEKAIEEAKQYFPRKSTTVEEAQSDEEDKVVEETVAA</sequence>
<dbReference type="STRING" id="543379.A0A232FGS4"/>
<dbReference type="EMBL" id="NNAY01000263">
    <property type="protein sequence ID" value="OXU29639.1"/>
    <property type="molecule type" value="Genomic_DNA"/>
</dbReference>
<dbReference type="InterPro" id="IPR036249">
    <property type="entry name" value="Thioredoxin-like_sf"/>
</dbReference>
<dbReference type="Gene3D" id="3.40.30.10">
    <property type="entry name" value="Glutaredoxin"/>
    <property type="match status" value="1"/>
</dbReference>
<dbReference type="PANTHER" id="PTHR46135">
    <property type="entry name" value="NME/NM23 FAMILY MEMBER 8"/>
    <property type="match status" value="1"/>
</dbReference>
<dbReference type="OrthoDB" id="10263751at2759"/>
<keyword evidence="4" id="KW-1185">Reference proteome</keyword>
<accession>A0A232FGS4</accession>
<proteinExistence type="predicted"/>
<evidence type="ECO:0000313" key="3">
    <source>
        <dbReference type="EMBL" id="OXU29639.1"/>
    </source>
</evidence>
<reference evidence="3 4" key="1">
    <citation type="journal article" date="2017" name="Curr. Biol.">
        <title>The Evolution of Venom by Co-option of Single-Copy Genes.</title>
        <authorList>
            <person name="Martinson E.O."/>
            <person name="Mrinalini"/>
            <person name="Kelkar Y.D."/>
            <person name="Chang C.H."/>
            <person name="Werren J.H."/>
        </authorList>
    </citation>
    <scope>NUCLEOTIDE SEQUENCE [LARGE SCALE GENOMIC DNA]</scope>
    <source>
        <strain evidence="3 4">Alberta</strain>
        <tissue evidence="3">Whole body</tissue>
    </source>
</reference>
<feature type="domain" description="DUF4746" evidence="2">
    <location>
        <begin position="348"/>
        <end position="500"/>
    </location>
</feature>
<feature type="region of interest" description="Disordered" evidence="1">
    <location>
        <begin position="1"/>
        <end position="34"/>
    </location>
</feature>
<dbReference type="PANTHER" id="PTHR46135:SF3">
    <property type="entry name" value="NME_NM23 FAMILY MEMBER 8"/>
    <property type="match status" value="1"/>
</dbReference>
<evidence type="ECO:0000256" key="1">
    <source>
        <dbReference type="SAM" id="MobiDB-lite"/>
    </source>
</evidence>
<evidence type="ECO:0000313" key="4">
    <source>
        <dbReference type="Proteomes" id="UP000215335"/>
    </source>
</evidence>
<protein>
    <recommendedName>
        <fullName evidence="2">DUF4746 domain-containing protein</fullName>
    </recommendedName>
</protein>
<dbReference type="InterPro" id="IPR051766">
    <property type="entry name" value="TXND_domain-containing"/>
</dbReference>
<dbReference type="SUPFAM" id="SSF52833">
    <property type="entry name" value="Thioredoxin-like"/>
    <property type="match status" value="1"/>
</dbReference>
<evidence type="ECO:0000259" key="2">
    <source>
        <dbReference type="Pfam" id="PF15928"/>
    </source>
</evidence>
<dbReference type="AlphaFoldDB" id="A0A232FGS4"/>